<dbReference type="SUPFAM" id="SSF158837">
    <property type="entry name" value="AGR C 984p-like"/>
    <property type="match status" value="1"/>
</dbReference>
<reference evidence="1 2" key="1">
    <citation type="submission" date="2019-03" db="EMBL/GenBank/DDBJ databases">
        <authorList>
            <person name="Zhang S."/>
        </authorList>
    </citation>
    <scope>NUCLEOTIDE SEQUENCE [LARGE SCALE GENOMIC DNA]</scope>
    <source>
        <strain evidence="1 2">S4J41</strain>
    </source>
</reference>
<dbReference type="Gene3D" id="1.10.3700.10">
    <property type="entry name" value="AGR C 984p-like"/>
    <property type="match status" value="1"/>
</dbReference>
<dbReference type="Pfam" id="PF06748">
    <property type="entry name" value="DUF1217"/>
    <property type="match status" value="1"/>
</dbReference>
<evidence type="ECO:0000313" key="1">
    <source>
        <dbReference type="EMBL" id="TDE38909.1"/>
    </source>
</evidence>
<name>A0A4R5EVB3_9RHOB</name>
<dbReference type="EMBL" id="SMFP01000004">
    <property type="protein sequence ID" value="TDE38909.1"/>
    <property type="molecule type" value="Genomic_DNA"/>
</dbReference>
<dbReference type="AlphaFoldDB" id="A0A4R5EVB3"/>
<dbReference type="InterPro" id="IPR023157">
    <property type="entry name" value="AGR-C-984p-like_sf"/>
</dbReference>
<dbReference type="Proteomes" id="UP000294662">
    <property type="component" value="Unassembled WGS sequence"/>
</dbReference>
<accession>A0A4R5EVB3</accession>
<evidence type="ECO:0000313" key="2">
    <source>
        <dbReference type="Proteomes" id="UP000294662"/>
    </source>
</evidence>
<organism evidence="1 2">
    <name type="scientific">Antarcticimicrobium sediminis</name>
    <dbReference type="NCBI Taxonomy" id="2546227"/>
    <lineage>
        <taxon>Bacteria</taxon>
        <taxon>Pseudomonadati</taxon>
        <taxon>Pseudomonadota</taxon>
        <taxon>Alphaproteobacteria</taxon>
        <taxon>Rhodobacterales</taxon>
        <taxon>Paracoccaceae</taxon>
        <taxon>Antarcticimicrobium</taxon>
    </lineage>
</organism>
<keyword evidence="2" id="KW-1185">Reference proteome</keyword>
<dbReference type="InterPro" id="IPR010626">
    <property type="entry name" value="DUF1217"/>
</dbReference>
<gene>
    <name evidence="1" type="ORF">E1B25_07760</name>
</gene>
<proteinExistence type="predicted"/>
<protein>
    <submittedName>
        <fullName evidence="1">DUF1217 domain-containing protein</fullName>
    </submittedName>
</protein>
<dbReference type="OrthoDB" id="7824597at2"/>
<sequence length="276" mass="30866">MVLSISGLNSQLALNLIDSTQTRQLESLQSEPQHARAAEQFRERIASITTPKELVQDFEVYSFVMKAYDLEDHIFAKGMIRKILESDPSDSSSLVNKLTDSRFGELHAAMGFTTEAGTQTPDFSNSTWQDGIVDQYFQQAYETGYADQNEIVGSVLEFRQQAGEIENWYNVLSNETLTEFFQTALSLPTELSGLDVDKQAEIMAEKFDLADLADPAERERLINRYTAISEILNPQGYSATSSALTILQSTSSLSSSIIEITWDIAPVSFSSYSLYR</sequence>
<dbReference type="RefSeq" id="WP_132828202.1">
    <property type="nucleotide sequence ID" value="NZ_SMFP01000004.1"/>
</dbReference>
<comment type="caution">
    <text evidence="1">The sequence shown here is derived from an EMBL/GenBank/DDBJ whole genome shotgun (WGS) entry which is preliminary data.</text>
</comment>